<comment type="function">
    <text evidence="2">An aminoacyl-tRNA editing enzyme that deacylates mischarged D-aminoacyl-tRNAs. Also deacylates mischarged glycyl-tRNA(Ala), protecting cells against glycine mischarging by AlaRS. Acts via tRNA-based rather than protein-based catalysis; rejects L-amino acids rather than detecting D-amino acids in the active site. By recycling D-aminoacyl-tRNA to D-amino acids and free tRNA molecules, this enzyme counteracts the toxicity associated with the formation of D-aminoacyl-tRNA entities in vivo and helps enforce protein L-homochirality.</text>
</comment>
<dbReference type="InterPro" id="IPR003732">
    <property type="entry name" value="Daa-tRNA_deacyls_DTD"/>
</dbReference>
<dbReference type="STRING" id="142842.SAMN02745118_01662"/>
<keyword evidence="2" id="KW-0963">Cytoplasm</keyword>
<comment type="subunit">
    <text evidence="2">Homodimer.</text>
</comment>
<dbReference type="CDD" id="cd00563">
    <property type="entry name" value="Dtyr_deacylase"/>
    <property type="match status" value="1"/>
</dbReference>
<dbReference type="NCBIfam" id="TIGR00256">
    <property type="entry name" value="D-aminoacyl-tRNA deacylase"/>
    <property type="match status" value="1"/>
</dbReference>
<keyword evidence="2" id="KW-0378">Hydrolase</keyword>
<dbReference type="FunFam" id="3.50.80.10:FF:000001">
    <property type="entry name" value="D-aminoacyl-tRNA deacylase"/>
    <property type="match status" value="1"/>
</dbReference>
<dbReference type="PANTHER" id="PTHR10472">
    <property type="entry name" value="D-TYROSYL-TRNA TYR DEACYLASE"/>
    <property type="match status" value="1"/>
</dbReference>
<keyword evidence="2" id="KW-0820">tRNA-binding</keyword>
<dbReference type="GO" id="GO:0043908">
    <property type="term" value="F:Ser(Gly)-tRNA(Ala) hydrolase activity"/>
    <property type="evidence" value="ECO:0007669"/>
    <property type="project" value="UniProtKB-UniRule"/>
</dbReference>
<evidence type="ECO:0000256" key="1">
    <source>
        <dbReference type="ARBA" id="ARBA00009673"/>
    </source>
</evidence>
<evidence type="ECO:0000313" key="3">
    <source>
        <dbReference type="EMBL" id="SJZ72468.1"/>
    </source>
</evidence>
<dbReference type="GO" id="GO:0051500">
    <property type="term" value="F:D-tyrosyl-tRNA(Tyr) deacylase activity"/>
    <property type="evidence" value="ECO:0007669"/>
    <property type="project" value="TreeGrafter"/>
</dbReference>
<dbReference type="OrthoDB" id="9801395at2"/>
<sequence>MRAIIQRVNEASVEVDGEVIGEIGKGLLVLLGIGDGDNEDDISYLADKTVNLRIFSNEEGKMDLSARDLDLEVLIVPQFTLYGDCRTGKRPNFTEAAPPKMAKDLYKRYVAAVEEYVLNNVETGEFGAMMEVKLNNDGPVTIMLDSNKEF</sequence>
<feature type="short sequence motif" description="Gly-cisPro motif, important for rejection of L-amino acids" evidence="2">
    <location>
        <begin position="138"/>
        <end position="139"/>
    </location>
</feature>
<comment type="domain">
    <text evidence="2">A Gly-cisPro motif from one monomer fits into the active site of the other monomer to allow specific chiral rejection of L-amino acids.</text>
</comment>
<comment type="similarity">
    <text evidence="1 2">Belongs to the DTD family.</text>
</comment>
<keyword evidence="2" id="KW-0694">RNA-binding</keyword>
<dbReference type="RefSeq" id="WP_078810123.1">
    <property type="nucleotide sequence ID" value="NZ_FUWM01000012.1"/>
</dbReference>
<reference evidence="4" key="1">
    <citation type="submission" date="2017-02" db="EMBL/GenBank/DDBJ databases">
        <authorList>
            <person name="Varghese N."/>
            <person name="Submissions S."/>
        </authorList>
    </citation>
    <scope>NUCLEOTIDE SEQUENCE [LARGE SCALE GENOMIC DNA]</scope>
    <source>
        <strain evidence="4">ATCC BAA-73</strain>
    </source>
</reference>
<name>A0A1T4N0N1_9FIRM</name>
<dbReference type="EC" id="3.1.1.96" evidence="2"/>
<dbReference type="Proteomes" id="UP000190625">
    <property type="component" value="Unassembled WGS sequence"/>
</dbReference>
<gene>
    <name evidence="2" type="primary">dtd</name>
    <name evidence="3" type="ORF">SAMN02745118_01662</name>
</gene>
<evidence type="ECO:0000256" key="2">
    <source>
        <dbReference type="HAMAP-Rule" id="MF_00518"/>
    </source>
</evidence>
<dbReference type="PANTHER" id="PTHR10472:SF5">
    <property type="entry name" value="D-AMINOACYL-TRNA DEACYLASE 1"/>
    <property type="match status" value="1"/>
</dbReference>
<dbReference type="HAMAP" id="MF_00518">
    <property type="entry name" value="Deacylase_Dtd"/>
    <property type="match status" value="1"/>
</dbReference>
<dbReference type="Gene3D" id="3.50.80.10">
    <property type="entry name" value="D-tyrosyl-tRNA(Tyr) deacylase"/>
    <property type="match status" value="1"/>
</dbReference>
<dbReference type="GO" id="GO:0000049">
    <property type="term" value="F:tRNA binding"/>
    <property type="evidence" value="ECO:0007669"/>
    <property type="project" value="UniProtKB-UniRule"/>
</dbReference>
<proteinExistence type="inferred from homology"/>
<accession>A0A1T4N0N1</accession>
<dbReference type="SUPFAM" id="SSF69500">
    <property type="entry name" value="DTD-like"/>
    <property type="match status" value="1"/>
</dbReference>
<dbReference type="EC" id="3.1.1.-" evidence="2"/>
<protein>
    <recommendedName>
        <fullName evidence="2">D-aminoacyl-tRNA deacylase</fullName>
        <shortName evidence="2">DTD</shortName>
        <ecNumber evidence="2">3.1.1.96</ecNumber>
    </recommendedName>
    <alternativeName>
        <fullName evidence="2">Gly-tRNA(Ala) deacylase</fullName>
        <ecNumber evidence="2">3.1.1.-</ecNumber>
    </alternativeName>
</protein>
<comment type="subcellular location">
    <subcellularLocation>
        <location evidence="2">Cytoplasm</location>
    </subcellularLocation>
</comment>
<keyword evidence="4" id="KW-1185">Reference proteome</keyword>
<comment type="catalytic activity">
    <reaction evidence="2">
        <text>a D-aminoacyl-tRNA + H2O = a tRNA + a D-alpha-amino acid + H(+)</text>
        <dbReference type="Rhea" id="RHEA:13953"/>
        <dbReference type="Rhea" id="RHEA-COMP:10123"/>
        <dbReference type="Rhea" id="RHEA-COMP:10124"/>
        <dbReference type="ChEBI" id="CHEBI:15377"/>
        <dbReference type="ChEBI" id="CHEBI:15378"/>
        <dbReference type="ChEBI" id="CHEBI:59871"/>
        <dbReference type="ChEBI" id="CHEBI:78442"/>
        <dbReference type="ChEBI" id="CHEBI:79333"/>
        <dbReference type="EC" id="3.1.1.96"/>
    </reaction>
</comment>
<dbReference type="Pfam" id="PF02580">
    <property type="entry name" value="Tyr_Deacylase"/>
    <property type="match status" value="1"/>
</dbReference>
<dbReference type="InterPro" id="IPR023509">
    <property type="entry name" value="DTD-like_sf"/>
</dbReference>
<dbReference type="GO" id="GO:0005737">
    <property type="term" value="C:cytoplasm"/>
    <property type="evidence" value="ECO:0007669"/>
    <property type="project" value="UniProtKB-SubCell"/>
</dbReference>
<dbReference type="AlphaFoldDB" id="A0A1T4N0N1"/>
<dbReference type="GO" id="GO:0106026">
    <property type="term" value="F:Gly-tRNA(Ala) deacylase activity"/>
    <property type="evidence" value="ECO:0007669"/>
    <property type="project" value="UniProtKB-UniRule"/>
</dbReference>
<dbReference type="GO" id="GO:0019478">
    <property type="term" value="P:D-amino acid catabolic process"/>
    <property type="evidence" value="ECO:0007669"/>
    <property type="project" value="UniProtKB-UniRule"/>
</dbReference>
<dbReference type="EMBL" id="FUWM01000012">
    <property type="protein sequence ID" value="SJZ72468.1"/>
    <property type="molecule type" value="Genomic_DNA"/>
</dbReference>
<comment type="catalytic activity">
    <reaction evidence="2">
        <text>glycyl-tRNA(Ala) + H2O = tRNA(Ala) + glycine + H(+)</text>
        <dbReference type="Rhea" id="RHEA:53744"/>
        <dbReference type="Rhea" id="RHEA-COMP:9657"/>
        <dbReference type="Rhea" id="RHEA-COMP:13640"/>
        <dbReference type="ChEBI" id="CHEBI:15377"/>
        <dbReference type="ChEBI" id="CHEBI:15378"/>
        <dbReference type="ChEBI" id="CHEBI:57305"/>
        <dbReference type="ChEBI" id="CHEBI:78442"/>
        <dbReference type="ChEBI" id="CHEBI:78522"/>
    </reaction>
</comment>
<evidence type="ECO:0000313" key="4">
    <source>
        <dbReference type="Proteomes" id="UP000190625"/>
    </source>
</evidence>
<organism evidence="3 4">
    <name type="scientific">Selenihalanaerobacter shriftii</name>
    <dbReference type="NCBI Taxonomy" id="142842"/>
    <lineage>
        <taxon>Bacteria</taxon>
        <taxon>Bacillati</taxon>
        <taxon>Bacillota</taxon>
        <taxon>Clostridia</taxon>
        <taxon>Halanaerobiales</taxon>
        <taxon>Halobacteroidaceae</taxon>
        <taxon>Selenihalanaerobacter</taxon>
    </lineage>
</organism>